<reference evidence="1 2" key="1">
    <citation type="submission" date="2019-04" db="EMBL/GenBank/DDBJ databases">
        <title>An improved genome assembly and genetic linkage map for asparagus bean, Vigna unguiculata ssp. sesquipedialis.</title>
        <authorList>
            <person name="Xia Q."/>
            <person name="Zhang R."/>
            <person name="Dong Y."/>
        </authorList>
    </citation>
    <scope>NUCLEOTIDE SEQUENCE [LARGE SCALE GENOMIC DNA]</scope>
    <source>
        <tissue evidence="1">Leaf</tissue>
    </source>
</reference>
<evidence type="ECO:0000313" key="2">
    <source>
        <dbReference type="Proteomes" id="UP000501690"/>
    </source>
</evidence>
<name>A0A4D6M7U1_VIGUN</name>
<proteinExistence type="predicted"/>
<accession>A0A4D6M7U1</accession>
<dbReference type="EMBL" id="CP039350">
    <property type="protein sequence ID" value="QCD96451.1"/>
    <property type="molecule type" value="Genomic_DNA"/>
</dbReference>
<keyword evidence="2" id="KW-1185">Reference proteome</keyword>
<gene>
    <name evidence="1" type="ORF">DEO72_LG6g1154</name>
</gene>
<dbReference type="Proteomes" id="UP000501690">
    <property type="component" value="Linkage Group LG6"/>
</dbReference>
<organism evidence="1 2">
    <name type="scientific">Vigna unguiculata</name>
    <name type="common">Cowpea</name>
    <dbReference type="NCBI Taxonomy" id="3917"/>
    <lineage>
        <taxon>Eukaryota</taxon>
        <taxon>Viridiplantae</taxon>
        <taxon>Streptophyta</taxon>
        <taxon>Embryophyta</taxon>
        <taxon>Tracheophyta</taxon>
        <taxon>Spermatophyta</taxon>
        <taxon>Magnoliopsida</taxon>
        <taxon>eudicotyledons</taxon>
        <taxon>Gunneridae</taxon>
        <taxon>Pentapetalae</taxon>
        <taxon>rosids</taxon>
        <taxon>fabids</taxon>
        <taxon>Fabales</taxon>
        <taxon>Fabaceae</taxon>
        <taxon>Papilionoideae</taxon>
        <taxon>50 kb inversion clade</taxon>
        <taxon>NPAAA clade</taxon>
        <taxon>indigoferoid/millettioid clade</taxon>
        <taxon>Phaseoleae</taxon>
        <taxon>Vigna</taxon>
    </lineage>
</organism>
<sequence length="67" mass="7856">MRWWCLQRERRDVVVLMVARAWFRWCAEMENGDGGGASRWRKVELLVRESRRWSETTATAVEVDGGG</sequence>
<protein>
    <submittedName>
        <fullName evidence="1">Uncharacterized protein</fullName>
    </submittedName>
</protein>
<evidence type="ECO:0000313" key="1">
    <source>
        <dbReference type="EMBL" id="QCD96451.1"/>
    </source>
</evidence>
<dbReference type="AlphaFoldDB" id="A0A4D6M7U1"/>